<keyword evidence="1" id="KW-1133">Transmembrane helix</keyword>
<proteinExistence type="predicted"/>
<keyword evidence="3" id="KW-1185">Reference proteome</keyword>
<keyword evidence="1" id="KW-0812">Transmembrane</keyword>
<feature type="transmembrane region" description="Helical" evidence="1">
    <location>
        <begin position="75"/>
        <end position="98"/>
    </location>
</feature>
<dbReference type="EMBL" id="CP037422">
    <property type="protein sequence ID" value="QDU09416.1"/>
    <property type="molecule type" value="Genomic_DNA"/>
</dbReference>
<evidence type="ECO:0000313" key="3">
    <source>
        <dbReference type="Proteomes" id="UP000318384"/>
    </source>
</evidence>
<dbReference type="Proteomes" id="UP000318384">
    <property type="component" value="Chromosome"/>
</dbReference>
<organism evidence="2 3">
    <name type="scientific">Gimesia aquarii</name>
    <dbReference type="NCBI Taxonomy" id="2527964"/>
    <lineage>
        <taxon>Bacteria</taxon>
        <taxon>Pseudomonadati</taxon>
        <taxon>Planctomycetota</taxon>
        <taxon>Planctomycetia</taxon>
        <taxon>Planctomycetales</taxon>
        <taxon>Planctomycetaceae</taxon>
        <taxon>Gimesia</taxon>
    </lineage>
</organism>
<name>A0A517WVX9_9PLAN</name>
<protein>
    <submittedName>
        <fullName evidence="2">Uncharacterized protein</fullName>
    </submittedName>
</protein>
<feature type="transmembrane region" description="Helical" evidence="1">
    <location>
        <begin position="37"/>
        <end position="55"/>
    </location>
</feature>
<dbReference type="AlphaFoldDB" id="A0A517WVX9"/>
<reference evidence="2 3" key="1">
    <citation type="submission" date="2019-03" db="EMBL/GenBank/DDBJ databases">
        <title>Deep-cultivation of Planctomycetes and their phenomic and genomic characterization uncovers novel biology.</title>
        <authorList>
            <person name="Wiegand S."/>
            <person name="Jogler M."/>
            <person name="Boedeker C."/>
            <person name="Pinto D."/>
            <person name="Vollmers J."/>
            <person name="Rivas-Marin E."/>
            <person name="Kohn T."/>
            <person name="Peeters S.H."/>
            <person name="Heuer A."/>
            <person name="Rast P."/>
            <person name="Oberbeckmann S."/>
            <person name="Bunk B."/>
            <person name="Jeske O."/>
            <person name="Meyerdierks A."/>
            <person name="Storesund J.E."/>
            <person name="Kallscheuer N."/>
            <person name="Luecker S."/>
            <person name="Lage O.M."/>
            <person name="Pohl T."/>
            <person name="Merkel B.J."/>
            <person name="Hornburger P."/>
            <person name="Mueller R.-W."/>
            <person name="Bruemmer F."/>
            <person name="Labrenz M."/>
            <person name="Spormann A.M."/>
            <person name="Op den Camp H."/>
            <person name="Overmann J."/>
            <person name="Amann R."/>
            <person name="Jetten M.S.M."/>
            <person name="Mascher T."/>
            <person name="Medema M.H."/>
            <person name="Devos D.P."/>
            <person name="Kaster A.-K."/>
            <person name="Ovreas L."/>
            <person name="Rohde M."/>
            <person name="Galperin M.Y."/>
            <person name="Jogler C."/>
        </authorList>
    </citation>
    <scope>NUCLEOTIDE SEQUENCE [LARGE SCALE GENOMIC DNA]</scope>
    <source>
        <strain evidence="2 3">V202</strain>
    </source>
</reference>
<sequence>MGSSGMVWQVMWWLLFLLGCVALYFTLTWPTVKGKSCLVVSLLVVLSVELLTHLLQLFLNDSNNMMMGPDRYKQILSFSFLLNCLSVAGKILFVIALFQLRSQLRQFKAALSGETG</sequence>
<evidence type="ECO:0000313" key="2">
    <source>
        <dbReference type="EMBL" id="QDU09416.1"/>
    </source>
</evidence>
<keyword evidence="1" id="KW-0472">Membrane</keyword>
<feature type="transmembrane region" description="Helical" evidence="1">
    <location>
        <begin position="6"/>
        <end position="25"/>
    </location>
</feature>
<accession>A0A517WVX9</accession>
<evidence type="ECO:0000256" key="1">
    <source>
        <dbReference type="SAM" id="Phobius"/>
    </source>
</evidence>
<gene>
    <name evidence="2" type="ORF">V202x_27910</name>
</gene>